<keyword evidence="1" id="KW-0808">Transferase</keyword>
<dbReference type="Pfam" id="PF00179">
    <property type="entry name" value="UQ_con"/>
    <property type="match status" value="1"/>
</dbReference>
<comment type="caution">
    <text evidence="5">The sequence shown here is derived from an EMBL/GenBank/DDBJ whole genome shotgun (WGS) entry which is preliminary data.</text>
</comment>
<dbReference type="PROSITE" id="PS50127">
    <property type="entry name" value="UBC_2"/>
    <property type="match status" value="1"/>
</dbReference>
<keyword evidence="2" id="KW-0833">Ubl conjugation pathway</keyword>
<dbReference type="EMBL" id="CAVMBE010000001">
    <property type="protein sequence ID" value="CAK3764110.1"/>
    <property type="molecule type" value="Genomic_DNA"/>
</dbReference>
<dbReference type="SUPFAM" id="SSF54495">
    <property type="entry name" value="UBC-like"/>
    <property type="match status" value="1"/>
</dbReference>
<proteinExistence type="predicted"/>
<evidence type="ECO:0000313" key="5">
    <source>
        <dbReference type="EMBL" id="CAK3764110.1"/>
    </source>
</evidence>
<dbReference type="InterPro" id="IPR057735">
    <property type="entry name" value="UBE2O-like_tSH3-B"/>
</dbReference>
<dbReference type="Proteomes" id="UP001296104">
    <property type="component" value="Unassembled WGS sequence"/>
</dbReference>
<dbReference type="PANTHER" id="PTHR46116:SF15">
    <property type="entry name" value="(E3-INDEPENDENT) E2 UBIQUITIN-CONJUGATING ENZYME"/>
    <property type="match status" value="1"/>
</dbReference>
<name>A0AAI8YPD9_9PEZI</name>
<feature type="domain" description="UBC core" evidence="4">
    <location>
        <begin position="710"/>
        <end position="880"/>
    </location>
</feature>
<dbReference type="CDD" id="cd23837">
    <property type="entry name" value="UBCc_UBE2O"/>
    <property type="match status" value="1"/>
</dbReference>
<evidence type="ECO:0000313" key="6">
    <source>
        <dbReference type="Proteomes" id="UP001296104"/>
    </source>
</evidence>
<reference evidence="5" key="1">
    <citation type="submission" date="2023-11" db="EMBL/GenBank/DDBJ databases">
        <authorList>
            <person name="Alioto T."/>
            <person name="Alioto T."/>
            <person name="Gomez Garrido J."/>
        </authorList>
    </citation>
    <scope>NUCLEOTIDE SEQUENCE</scope>
</reference>
<gene>
    <name evidence="5" type="ORF">LECACI_7A000339</name>
</gene>
<feature type="region of interest" description="Disordered" evidence="3">
    <location>
        <begin position="605"/>
        <end position="681"/>
    </location>
</feature>
<dbReference type="PANTHER" id="PTHR46116">
    <property type="entry name" value="(E3-INDEPENDENT) E2 UBIQUITIN-CONJUGATING ENZYME"/>
    <property type="match status" value="1"/>
</dbReference>
<sequence length="957" mass="106472">MHISLFPDDVVAKTADIKQIAVVERTHGDIDTHSPFPTRTEREPIRRDTSISHASFRKFLKDGIPPKDTVLVRWRDEESLELLPSSKLHLVDRSILIGDIVKKDAKDAMSGCVLNTFTKCTLQPMCDVTDKNSGRKLKGILPPGKWDPVEASYCIYPNDKPNALVDIPAEELTCADDMMEEDLVIFKDWIGRVEAFHTCICVKLSDNAVVEINEEYGEHADALLGSFSVGDIVKARKATLRTGRWIFGQYNANTPPVGTVVDVRIVAAEVSWIEKRIGSDLDEPPSTLERSELESDDFQVYDRTRRPQTASQGITISNSEIDARMDLRVRFRDLTGAYLKYSGTSNAIPKLDRKNHLGYDLNVFSILSFRTDITVQWQDLSITTVSSVDVIPDSSIDDEHAVWPSEIAHTLEMKPLNEHTLQPQNIGVIQKVNAAERMAEVKWSSKSFIHYIKDFEQEGPKRHVVARYIDTTSDSQEEISLYDIEAPASLNVRRGDIVMTKDLPANSLTQGPSGRTWLGEIVDTPLDGSLVVRFGAATQVVDMVLPRHDATVVVRSDNSGNGDGWDDEGVDDAFDHDFNTEYIGEGSEDDDDWDSEDMDDENAEIRYEDEDGNPMDEDEVENEDWESADEGETGDKDPDDDLEMVDAPEHQTRPTTSLATPNNAREANSTASDVSDSAEATDPPSAYLILEGDAPSDHRYCHEPSTNTPAHVKRTQKEHKILSDPKTLPEGVYIRSWESRLDLLRVLIVGPTETPYAHAPFVVDFYLPPTFPTEPPMVHFHSWPSHSAIGAIGRVNPNLYEDGKICLSVLGTWEGNKGESWNAAQSTLLQVVVSLLGLVLVREPYYNEAGYEALVGTEQSTRASALYSERIFLRAKGFLLTALADPAISGLQGLHDVVRWLYKSPHGPRLLDAVIKEVEEVLKMSDGSREPDGVNVLSKGACIPAKRLLARLQDLSA</sequence>
<evidence type="ECO:0000256" key="1">
    <source>
        <dbReference type="ARBA" id="ARBA00022679"/>
    </source>
</evidence>
<feature type="compositionally biased region" description="Acidic residues" evidence="3">
    <location>
        <begin position="605"/>
        <end position="646"/>
    </location>
</feature>
<evidence type="ECO:0000259" key="4">
    <source>
        <dbReference type="PROSITE" id="PS50127"/>
    </source>
</evidence>
<dbReference type="SMART" id="SM00212">
    <property type="entry name" value="UBCc"/>
    <property type="match status" value="1"/>
</dbReference>
<feature type="region of interest" description="Disordered" evidence="3">
    <location>
        <begin position="554"/>
        <end position="575"/>
    </location>
</feature>
<feature type="region of interest" description="Disordered" evidence="3">
    <location>
        <begin position="695"/>
        <end position="717"/>
    </location>
</feature>
<keyword evidence="5" id="KW-0436">Ligase</keyword>
<evidence type="ECO:0000256" key="2">
    <source>
        <dbReference type="ARBA" id="ARBA00022786"/>
    </source>
</evidence>
<feature type="compositionally biased region" description="Polar residues" evidence="3">
    <location>
        <begin position="653"/>
        <end position="675"/>
    </location>
</feature>
<dbReference type="InterPro" id="IPR016135">
    <property type="entry name" value="UBQ-conjugating_enzyme/RWD"/>
</dbReference>
<dbReference type="Pfam" id="PF23046">
    <property type="entry name" value="tSH3-B_UBE2O"/>
    <property type="match status" value="1"/>
</dbReference>
<keyword evidence="6" id="KW-1185">Reference proteome</keyword>
<dbReference type="GO" id="GO:0061631">
    <property type="term" value="F:ubiquitin conjugating enzyme activity"/>
    <property type="evidence" value="ECO:0007669"/>
    <property type="project" value="TreeGrafter"/>
</dbReference>
<dbReference type="AlphaFoldDB" id="A0AAI8YPD9"/>
<organism evidence="5 6">
    <name type="scientific">Lecanosticta acicola</name>
    <dbReference type="NCBI Taxonomy" id="111012"/>
    <lineage>
        <taxon>Eukaryota</taxon>
        <taxon>Fungi</taxon>
        <taxon>Dikarya</taxon>
        <taxon>Ascomycota</taxon>
        <taxon>Pezizomycotina</taxon>
        <taxon>Dothideomycetes</taxon>
        <taxon>Dothideomycetidae</taxon>
        <taxon>Mycosphaerellales</taxon>
        <taxon>Mycosphaerellaceae</taxon>
        <taxon>Lecanosticta</taxon>
    </lineage>
</organism>
<accession>A0AAI8YPD9</accession>
<dbReference type="Gene3D" id="3.10.110.10">
    <property type="entry name" value="Ubiquitin Conjugating Enzyme"/>
    <property type="match status" value="1"/>
</dbReference>
<evidence type="ECO:0000256" key="3">
    <source>
        <dbReference type="SAM" id="MobiDB-lite"/>
    </source>
</evidence>
<dbReference type="InterPro" id="IPR000608">
    <property type="entry name" value="UBC"/>
</dbReference>
<protein>
    <submittedName>
        <fullName evidence="5">E2 E3 hybrid ubiquitin- ligase UBE2O</fullName>
    </submittedName>
</protein>
<dbReference type="GO" id="GO:0016874">
    <property type="term" value="F:ligase activity"/>
    <property type="evidence" value="ECO:0007669"/>
    <property type="project" value="UniProtKB-KW"/>
</dbReference>